<evidence type="ECO:0000256" key="8">
    <source>
        <dbReference type="ARBA" id="ARBA00023136"/>
    </source>
</evidence>
<dbReference type="GO" id="GO:0008320">
    <property type="term" value="F:protein transmembrane transporter activity"/>
    <property type="evidence" value="ECO:0007669"/>
    <property type="project" value="UniProtKB-UniRule"/>
</dbReference>
<keyword evidence="8 9" id="KW-0472">Membrane</keyword>
<dbReference type="Pfam" id="PF00584">
    <property type="entry name" value="SecE"/>
    <property type="match status" value="1"/>
</dbReference>
<keyword evidence="11" id="KW-1185">Reference proteome</keyword>
<reference evidence="10" key="1">
    <citation type="submission" date="2021-04" db="EMBL/GenBank/DDBJ databases">
        <title>Genome seq and assembly of Bacillus sp.</title>
        <authorList>
            <person name="Chhetri G."/>
        </authorList>
    </citation>
    <scope>NUCLEOTIDE SEQUENCE</scope>
    <source>
        <strain evidence="10">RG28</strain>
    </source>
</reference>
<protein>
    <recommendedName>
        <fullName evidence="9">Protein translocase subunit SecE</fullName>
    </recommendedName>
</protein>
<dbReference type="EMBL" id="JAGIYQ010000018">
    <property type="protein sequence ID" value="MBP0727042.1"/>
    <property type="molecule type" value="Genomic_DNA"/>
</dbReference>
<comment type="function">
    <text evidence="9">Essential subunit of the Sec protein translocation channel SecYEG. Clamps together the 2 halves of SecY. May contact the channel plug during translocation.</text>
</comment>
<evidence type="ECO:0000256" key="1">
    <source>
        <dbReference type="ARBA" id="ARBA00004370"/>
    </source>
</evidence>
<evidence type="ECO:0000256" key="4">
    <source>
        <dbReference type="ARBA" id="ARBA00022692"/>
    </source>
</evidence>
<comment type="subunit">
    <text evidence="9">Component of the Sec protein translocase complex. Heterotrimer consisting of SecY, SecE and SecG subunits. The heterotrimers can form oligomers, although 1 heterotrimer is thought to be able to translocate proteins. Interacts with the ribosome. Interacts with SecDF, and other proteins may be involved. Interacts with SecA.</text>
</comment>
<dbReference type="PANTHER" id="PTHR33910">
    <property type="entry name" value="PROTEIN TRANSLOCASE SUBUNIT SECE"/>
    <property type="match status" value="1"/>
</dbReference>
<dbReference type="InterPro" id="IPR038379">
    <property type="entry name" value="SecE_sf"/>
</dbReference>
<dbReference type="NCBIfam" id="TIGR00964">
    <property type="entry name" value="secE_bact"/>
    <property type="match status" value="1"/>
</dbReference>
<gene>
    <name evidence="9 10" type="primary">secE</name>
    <name evidence="10" type="ORF">J5Y03_17935</name>
</gene>
<keyword evidence="2 9" id="KW-0813">Transport</keyword>
<sequence>MGRISKFFRDVKIEMKKVAWPKRKEMVNSTVTVLGTMLFFILFFAVVDLGLSKLIRLVIE</sequence>
<dbReference type="AlphaFoldDB" id="A0A940NTX4"/>
<dbReference type="GO" id="GO:0065002">
    <property type="term" value="P:intracellular protein transmembrane transport"/>
    <property type="evidence" value="ECO:0007669"/>
    <property type="project" value="UniProtKB-UniRule"/>
</dbReference>
<dbReference type="PANTHER" id="PTHR33910:SF1">
    <property type="entry name" value="PROTEIN TRANSLOCASE SUBUNIT SECE"/>
    <property type="match status" value="1"/>
</dbReference>
<dbReference type="InterPro" id="IPR005807">
    <property type="entry name" value="SecE_bac"/>
</dbReference>
<dbReference type="PROSITE" id="PS01067">
    <property type="entry name" value="SECE_SEC61G"/>
    <property type="match status" value="1"/>
</dbReference>
<evidence type="ECO:0000256" key="7">
    <source>
        <dbReference type="ARBA" id="ARBA00023010"/>
    </source>
</evidence>
<comment type="subcellular location">
    <subcellularLocation>
        <location evidence="9">Cell membrane</location>
        <topology evidence="9">Single-pass membrane protein</topology>
    </subcellularLocation>
    <subcellularLocation>
        <location evidence="1">Membrane</location>
    </subcellularLocation>
</comment>
<dbReference type="GO" id="GO:0043952">
    <property type="term" value="P:protein transport by the Sec complex"/>
    <property type="evidence" value="ECO:0007669"/>
    <property type="project" value="UniProtKB-UniRule"/>
</dbReference>
<dbReference type="Gene3D" id="1.20.5.1030">
    <property type="entry name" value="Preprotein translocase secy subunit"/>
    <property type="match status" value="1"/>
</dbReference>
<evidence type="ECO:0000256" key="9">
    <source>
        <dbReference type="HAMAP-Rule" id="MF_00422"/>
    </source>
</evidence>
<evidence type="ECO:0000313" key="11">
    <source>
        <dbReference type="Proteomes" id="UP000682134"/>
    </source>
</evidence>
<dbReference type="GO" id="GO:0005886">
    <property type="term" value="C:plasma membrane"/>
    <property type="evidence" value="ECO:0007669"/>
    <property type="project" value="UniProtKB-SubCell"/>
</dbReference>
<dbReference type="GO" id="GO:0006605">
    <property type="term" value="P:protein targeting"/>
    <property type="evidence" value="ECO:0007669"/>
    <property type="project" value="UniProtKB-UniRule"/>
</dbReference>
<evidence type="ECO:0000256" key="3">
    <source>
        <dbReference type="ARBA" id="ARBA00022475"/>
    </source>
</evidence>
<evidence type="ECO:0000256" key="6">
    <source>
        <dbReference type="ARBA" id="ARBA00022989"/>
    </source>
</evidence>
<name>A0A940NTX4_9BACI</name>
<keyword evidence="6 9" id="KW-1133">Transmembrane helix</keyword>
<keyword evidence="5 9" id="KW-0653">Protein transport</keyword>
<dbReference type="InterPro" id="IPR001901">
    <property type="entry name" value="Translocase_SecE/Sec61-g"/>
</dbReference>
<dbReference type="RefSeq" id="WP_209407386.1">
    <property type="nucleotide sequence ID" value="NZ_JAGIYQ010000018.1"/>
</dbReference>
<dbReference type="GO" id="GO:0009306">
    <property type="term" value="P:protein secretion"/>
    <property type="evidence" value="ECO:0007669"/>
    <property type="project" value="UniProtKB-UniRule"/>
</dbReference>
<evidence type="ECO:0000313" key="10">
    <source>
        <dbReference type="EMBL" id="MBP0727042.1"/>
    </source>
</evidence>
<keyword evidence="4 9" id="KW-0812">Transmembrane</keyword>
<evidence type="ECO:0000256" key="5">
    <source>
        <dbReference type="ARBA" id="ARBA00022927"/>
    </source>
</evidence>
<comment type="similarity">
    <text evidence="9">Belongs to the SecE/SEC61-gamma family.</text>
</comment>
<comment type="caution">
    <text evidence="10">The sequence shown here is derived from an EMBL/GenBank/DDBJ whole genome shotgun (WGS) entry which is preliminary data.</text>
</comment>
<accession>A0A940NTX4</accession>
<evidence type="ECO:0000256" key="2">
    <source>
        <dbReference type="ARBA" id="ARBA00022448"/>
    </source>
</evidence>
<organism evidence="10 11">
    <name type="scientific">Gottfriedia endophytica</name>
    <dbReference type="NCBI Taxonomy" id="2820819"/>
    <lineage>
        <taxon>Bacteria</taxon>
        <taxon>Bacillati</taxon>
        <taxon>Bacillota</taxon>
        <taxon>Bacilli</taxon>
        <taxon>Bacillales</taxon>
        <taxon>Bacillaceae</taxon>
        <taxon>Gottfriedia</taxon>
    </lineage>
</organism>
<keyword evidence="3 9" id="KW-1003">Cell membrane</keyword>
<feature type="transmembrane region" description="Helical" evidence="9">
    <location>
        <begin position="26"/>
        <end position="47"/>
    </location>
</feature>
<keyword evidence="7 9" id="KW-0811">Translocation</keyword>
<dbReference type="Proteomes" id="UP000682134">
    <property type="component" value="Unassembled WGS sequence"/>
</dbReference>
<dbReference type="HAMAP" id="MF_00422">
    <property type="entry name" value="SecE"/>
    <property type="match status" value="1"/>
</dbReference>
<proteinExistence type="inferred from homology"/>